<comment type="caution">
    <text evidence="1">The sequence shown here is derived from an EMBL/GenBank/DDBJ whole genome shotgun (WGS) entry which is preliminary data.</text>
</comment>
<keyword evidence="2" id="KW-1185">Reference proteome</keyword>
<accession>A0AC60NZ40</accession>
<feature type="non-terminal residue" evidence="1">
    <location>
        <position position="1"/>
    </location>
</feature>
<proteinExistence type="predicted"/>
<organism evidence="1 2">
    <name type="scientific">Ixodes persulcatus</name>
    <name type="common">Taiga tick</name>
    <dbReference type="NCBI Taxonomy" id="34615"/>
    <lineage>
        <taxon>Eukaryota</taxon>
        <taxon>Metazoa</taxon>
        <taxon>Ecdysozoa</taxon>
        <taxon>Arthropoda</taxon>
        <taxon>Chelicerata</taxon>
        <taxon>Arachnida</taxon>
        <taxon>Acari</taxon>
        <taxon>Parasitiformes</taxon>
        <taxon>Ixodida</taxon>
        <taxon>Ixodoidea</taxon>
        <taxon>Ixodidae</taxon>
        <taxon>Ixodinae</taxon>
        <taxon>Ixodes</taxon>
    </lineage>
</organism>
<reference evidence="1 2" key="1">
    <citation type="journal article" date="2020" name="Cell">
        <title>Large-Scale Comparative Analyses of Tick Genomes Elucidate Their Genetic Diversity and Vector Capacities.</title>
        <authorList>
            <consortium name="Tick Genome and Microbiome Consortium (TIGMIC)"/>
            <person name="Jia N."/>
            <person name="Wang J."/>
            <person name="Shi W."/>
            <person name="Du L."/>
            <person name="Sun Y."/>
            <person name="Zhan W."/>
            <person name="Jiang J.F."/>
            <person name="Wang Q."/>
            <person name="Zhang B."/>
            <person name="Ji P."/>
            <person name="Bell-Sakyi L."/>
            <person name="Cui X.M."/>
            <person name="Yuan T.T."/>
            <person name="Jiang B.G."/>
            <person name="Yang W.F."/>
            <person name="Lam T.T."/>
            <person name="Chang Q.C."/>
            <person name="Ding S.J."/>
            <person name="Wang X.J."/>
            <person name="Zhu J.G."/>
            <person name="Ruan X.D."/>
            <person name="Zhao L."/>
            <person name="Wei J.T."/>
            <person name="Ye R.Z."/>
            <person name="Que T.C."/>
            <person name="Du C.H."/>
            <person name="Zhou Y.H."/>
            <person name="Cheng J.X."/>
            <person name="Dai P.F."/>
            <person name="Guo W.B."/>
            <person name="Han X.H."/>
            <person name="Huang E.J."/>
            <person name="Li L.F."/>
            <person name="Wei W."/>
            <person name="Gao Y.C."/>
            <person name="Liu J.Z."/>
            <person name="Shao H.Z."/>
            <person name="Wang X."/>
            <person name="Wang C.C."/>
            <person name="Yang T.C."/>
            <person name="Huo Q.B."/>
            <person name="Li W."/>
            <person name="Chen H.Y."/>
            <person name="Chen S.E."/>
            <person name="Zhou L.G."/>
            <person name="Ni X.B."/>
            <person name="Tian J.H."/>
            <person name="Sheng Y."/>
            <person name="Liu T."/>
            <person name="Pan Y.S."/>
            <person name="Xia L.Y."/>
            <person name="Li J."/>
            <person name="Zhao F."/>
            <person name="Cao W.C."/>
        </authorList>
    </citation>
    <scope>NUCLEOTIDE SEQUENCE [LARGE SCALE GENOMIC DNA]</scope>
    <source>
        <strain evidence="1">Iper-2018</strain>
    </source>
</reference>
<sequence length="575" mass="61378">TPSACRSGFLVLLVGAALAEDKDSFSIGLGVLSPSYSQKIGVDGSTKVDFNQEKSGFSYSVSSGNPAEKGSAGSPTKPYSHISFSQQFQEPRSKGAGELQQVAQHQAPPSQASYGQGSPEAAKVQYVPQGYAPGPQAAPQYAGYGGTSGPYSLSGGAQHGAPQQAAGYGYSPSVFSGGNSLAAYGGSPGGPQGGYGAPQQAAYGSPQGHQGFAAENAAALAAAQQQAYSQQQQAYAPQQQALQQSYAPPQQAYAPQQQPSFAPPQHLLPRPLQWSRRCRRRRRRRWRSIPRCGTRCRSDTVPTSSAQPKPSCLKVQQFTVVAQERHLPFMEATAVVVPVPEPEVLTATVAAPVLPEQPFKRTAVAREPRLRFMAVTVAPEPAEPAQVFTLTLAEPLLELLFTAMAAVVAQLVPPFWDTVAAPEPGWHFTVVMVATEQLPECSTLPEHLLAGHKPVDTLRSLQPSGPVDTERREATEHTEHMEEPTEEPKEPVATLPRRRCRSSRPTTHKVNHREHISISEPRLRARSATAVLAPGPLTASIYLSLALRVTPVFLGEAIDGSAGRNNSDPIVACSR</sequence>
<dbReference type="EMBL" id="JABSTQ010011348">
    <property type="protein sequence ID" value="KAG0412433.1"/>
    <property type="molecule type" value="Genomic_DNA"/>
</dbReference>
<name>A0AC60NZ40_IXOPE</name>
<evidence type="ECO:0000313" key="2">
    <source>
        <dbReference type="Proteomes" id="UP000805193"/>
    </source>
</evidence>
<dbReference type="Proteomes" id="UP000805193">
    <property type="component" value="Unassembled WGS sequence"/>
</dbReference>
<protein>
    <submittedName>
        <fullName evidence="1">Uncharacterized protein</fullName>
    </submittedName>
</protein>
<gene>
    <name evidence="1" type="ORF">HPB47_010444</name>
</gene>
<evidence type="ECO:0000313" key="1">
    <source>
        <dbReference type="EMBL" id="KAG0412433.1"/>
    </source>
</evidence>